<keyword evidence="1" id="KW-0472">Membrane</keyword>
<evidence type="ECO:0000313" key="2">
    <source>
        <dbReference type="EMBL" id="MBN8660772.1"/>
    </source>
</evidence>
<evidence type="ECO:0000313" key="3">
    <source>
        <dbReference type="Proteomes" id="UP000664277"/>
    </source>
</evidence>
<dbReference type="Proteomes" id="UP000664277">
    <property type="component" value="Unassembled WGS sequence"/>
</dbReference>
<proteinExistence type="predicted"/>
<keyword evidence="1" id="KW-0812">Transmembrane</keyword>
<feature type="transmembrane region" description="Helical" evidence="1">
    <location>
        <begin position="6"/>
        <end position="27"/>
    </location>
</feature>
<gene>
    <name evidence="2" type="ORF">J0M35_10435</name>
</gene>
<name>A0A8J7PAI5_9BACT</name>
<dbReference type="EMBL" id="JAFLCK010000013">
    <property type="protein sequence ID" value="MBN8660772.1"/>
    <property type="molecule type" value="Genomic_DNA"/>
</dbReference>
<feature type="transmembrane region" description="Helical" evidence="1">
    <location>
        <begin position="79"/>
        <end position="99"/>
    </location>
</feature>
<evidence type="ECO:0000256" key="1">
    <source>
        <dbReference type="SAM" id="Phobius"/>
    </source>
</evidence>
<protein>
    <submittedName>
        <fullName evidence="2">Uncharacterized protein</fullName>
    </submittedName>
</protein>
<sequence length="183" mass="20407">MPADLLSAAGTVLVVSVMTPMIMKAIAPKEGAAKAKDGFFKLDYSKGYYAAMYVTMAFFSGISVIAYLHPGKTKPETMVWVLCVFGFFVALSFFTILAMSRGAAYYNQDEIKGSDAFGRRRSIKWQDIAAVDYIGWAQGFKISSKSRETIWIFPVMQGFPAFYDMLVQKAHEKGIEAPEEEDR</sequence>
<reference evidence="2" key="1">
    <citation type="submission" date="2021-02" db="EMBL/GenBank/DDBJ databases">
        <title>Genome-Resolved Metagenomics of a Microbial Community Performing Photosynthetic Biological Nutrient Removal.</title>
        <authorList>
            <person name="Mcdaniel E.A."/>
        </authorList>
    </citation>
    <scope>NUCLEOTIDE SEQUENCE</scope>
    <source>
        <strain evidence="2">UWPOB_OBS1</strain>
    </source>
</reference>
<dbReference type="AlphaFoldDB" id="A0A8J7PAI5"/>
<comment type="caution">
    <text evidence="2">The sequence shown here is derived from an EMBL/GenBank/DDBJ whole genome shotgun (WGS) entry which is preliminary data.</text>
</comment>
<organism evidence="2 3">
    <name type="scientific">Candidatus Obscuribacter phosphatis</name>
    <dbReference type="NCBI Taxonomy" id="1906157"/>
    <lineage>
        <taxon>Bacteria</taxon>
        <taxon>Bacillati</taxon>
        <taxon>Candidatus Melainabacteria</taxon>
        <taxon>Candidatus Obscuribacterales</taxon>
        <taxon>Candidatus Obscuribacteraceae</taxon>
        <taxon>Candidatus Obscuribacter</taxon>
    </lineage>
</organism>
<feature type="transmembrane region" description="Helical" evidence="1">
    <location>
        <begin position="48"/>
        <end position="67"/>
    </location>
</feature>
<accession>A0A8J7PAI5</accession>
<keyword evidence="1" id="KW-1133">Transmembrane helix</keyword>